<dbReference type="Gene3D" id="3.30.1780.10">
    <property type="entry name" value="ornithine cyclodeaminase, domain 1"/>
    <property type="match status" value="1"/>
</dbReference>
<gene>
    <name evidence="1" type="ORF">ACFSQZ_10575</name>
</gene>
<dbReference type="Proteomes" id="UP001597297">
    <property type="component" value="Unassembled WGS sequence"/>
</dbReference>
<organism evidence="1 2">
    <name type="scientific">Rubritalea spongiae</name>
    <dbReference type="NCBI Taxonomy" id="430797"/>
    <lineage>
        <taxon>Bacteria</taxon>
        <taxon>Pseudomonadati</taxon>
        <taxon>Verrucomicrobiota</taxon>
        <taxon>Verrucomicrobiia</taxon>
        <taxon>Verrucomicrobiales</taxon>
        <taxon>Rubritaleaceae</taxon>
        <taxon>Rubritalea</taxon>
    </lineage>
</organism>
<dbReference type="PANTHER" id="PTHR13812:SF19">
    <property type="entry name" value="KETIMINE REDUCTASE MU-CRYSTALLIN"/>
    <property type="match status" value="1"/>
</dbReference>
<dbReference type="InterPro" id="IPR023401">
    <property type="entry name" value="ODC_N"/>
</dbReference>
<dbReference type="SUPFAM" id="SSF51735">
    <property type="entry name" value="NAD(P)-binding Rossmann-fold domains"/>
    <property type="match status" value="1"/>
</dbReference>
<keyword evidence="2" id="KW-1185">Reference proteome</keyword>
<name>A0ABW5E2S2_9BACT</name>
<comment type="caution">
    <text evidence="1">The sequence shown here is derived from an EMBL/GenBank/DDBJ whole genome shotgun (WGS) entry which is preliminary data.</text>
</comment>
<dbReference type="RefSeq" id="WP_377092832.1">
    <property type="nucleotide sequence ID" value="NZ_JBHSJM010000001.1"/>
</dbReference>
<reference evidence="2" key="1">
    <citation type="journal article" date="2019" name="Int. J. Syst. Evol. Microbiol.">
        <title>The Global Catalogue of Microorganisms (GCM) 10K type strain sequencing project: providing services to taxonomists for standard genome sequencing and annotation.</title>
        <authorList>
            <consortium name="The Broad Institute Genomics Platform"/>
            <consortium name="The Broad Institute Genome Sequencing Center for Infectious Disease"/>
            <person name="Wu L."/>
            <person name="Ma J."/>
        </authorList>
    </citation>
    <scope>NUCLEOTIDE SEQUENCE [LARGE SCALE GENOMIC DNA]</scope>
    <source>
        <strain evidence="2">JCM 16545</strain>
    </source>
</reference>
<dbReference type="PIRSF" id="PIRSF001439">
    <property type="entry name" value="CryM"/>
    <property type="match status" value="1"/>
</dbReference>
<protein>
    <submittedName>
        <fullName evidence="1">Ornithine cyclodeaminase family protein</fullName>
    </submittedName>
</protein>
<evidence type="ECO:0000313" key="2">
    <source>
        <dbReference type="Proteomes" id="UP001597297"/>
    </source>
</evidence>
<dbReference type="InterPro" id="IPR003462">
    <property type="entry name" value="ODC_Mu_crystall"/>
</dbReference>
<sequence>MTTQHSIPYLSEQELSALDISTEDAICSIETLIANVENKTAWSAPKTVIMPDDGRYMMAALAATDEPSLLAVKTLVLNPHNPERGLPQINGLVTMLDSQSGLPVALLDGNWITAVRTAALSATAAKHMARKDASVIAFVGCGVQAKSHLHAFTELFPIKEVRMFGRGQANIDKLCQDAKKQALPTVICKTAKEAVSSADIVISSVTYSPTLTPFLDANWLKPGSFSAITDLAAPWEKESFAAFNQVVIDDLEQEAVQPNKLASSELITGDLSELVLRKCSGRKCDNDRNAFIFRGLAIGDLALTALAYQKYSLEKS</sequence>
<proteinExistence type="predicted"/>
<dbReference type="PANTHER" id="PTHR13812">
    <property type="entry name" value="KETIMINE REDUCTASE MU-CRYSTALLIN"/>
    <property type="match status" value="1"/>
</dbReference>
<dbReference type="Pfam" id="PF02423">
    <property type="entry name" value="OCD_Mu_crystall"/>
    <property type="match status" value="1"/>
</dbReference>
<dbReference type="Gene3D" id="3.40.50.720">
    <property type="entry name" value="NAD(P)-binding Rossmann-like Domain"/>
    <property type="match status" value="1"/>
</dbReference>
<dbReference type="EMBL" id="JBHUJC010000034">
    <property type="protein sequence ID" value="MFD2276916.1"/>
    <property type="molecule type" value="Genomic_DNA"/>
</dbReference>
<accession>A0ABW5E2S2</accession>
<dbReference type="InterPro" id="IPR036291">
    <property type="entry name" value="NAD(P)-bd_dom_sf"/>
</dbReference>
<evidence type="ECO:0000313" key="1">
    <source>
        <dbReference type="EMBL" id="MFD2276916.1"/>
    </source>
</evidence>